<dbReference type="CDD" id="cd14014">
    <property type="entry name" value="STKc_PknB_like"/>
    <property type="match status" value="1"/>
</dbReference>
<reference evidence="11 12" key="2">
    <citation type="journal article" date="2016" name="Genome Announc.">
        <title>Permanent Draft Genome Sequences for Two Variants of Frankia sp. Strain CpI1, the First Frankia Strain Isolated from Root Nodules of Comptonia peregrina.</title>
        <authorList>
            <person name="Oshone R."/>
            <person name="Hurst S.G.IV."/>
            <person name="Abebe-Akele F."/>
            <person name="Simpson S."/>
            <person name="Morris K."/>
            <person name="Thomas W.K."/>
            <person name="Tisa L.S."/>
        </authorList>
    </citation>
    <scope>NUCLEOTIDE SEQUENCE [LARGE SCALE GENOMIC DNA]</scope>
    <source>
        <strain evidence="12">CpI1-S</strain>
    </source>
</reference>
<evidence type="ECO:0000256" key="1">
    <source>
        <dbReference type="ARBA" id="ARBA00012513"/>
    </source>
</evidence>
<dbReference type="PROSITE" id="PS00107">
    <property type="entry name" value="PROTEIN_KINASE_ATP"/>
    <property type="match status" value="1"/>
</dbReference>
<accession>A0A0D8BJM7</accession>
<dbReference type="AlphaFoldDB" id="A0A0D8BJM7"/>
<sequence>MTVDDVGAGRLVAGRYRLVEWLGAGGMGTVWRAYDEVLRVDVAVKEIRFPADLEDAERAGQVDTAMREARNAARLRGNPHVVTVHDAVEQDGLPWIVMDYVPAATLVATVERGGPLPVERAARVGLAVLDALVAGKRLGVLHRDVKPSNILLAHDGRVLLTDFGIATHVSDPTLTGGLGSGGTPAYMAPERLLGGAATLAGDLFALGATLYLAVEGVPPFHRETLPLTVGAVLHADPPPFARAGPLAPAIAGLLAKSPASRLRPDGAQALLTRASSGSAPLRPAPAARGRVPGGATGAAPGGVSGVVPGGVSGAVPDGVTGVAPGSATPVSLRAMPGAVPGRRPVAGGSPPTGPSGGRWDWRPVGLLLAALVAVVAVAGGILLLTSGGGGGGGEIGPSRSAGPVAAVDGDGAARPGNGGDLPAGMIGRWRGTVAQDEASYPAELILAGGRVGETLGSNRNTRDGCAADLELLSVRGAEARFAERLTAGGVACVANAVDVLVLRTDGTLDYDYPASLIVPGGHAVLRRVPG</sequence>
<keyword evidence="9" id="KW-1133">Transmembrane helix</keyword>
<dbReference type="PANTHER" id="PTHR43289:SF6">
    <property type="entry name" value="SERINE_THREONINE-PROTEIN KINASE NEKL-3"/>
    <property type="match status" value="1"/>
</dbReference>
<dbReference type="PROSITE" id="PS00108">
    <property type="entry name" value="PROTEIN_KINASE_ST"/>
    <property type="match status" value="1"/>
</dbReference>
<dbReference type="Proteomes" id="UP000032545">
    <property type="component" value="Unassembled WGS sequence"/>
</dbReference>
<evidence type="ECO:0000256" key="4">
    <source>
        <dbReference type="ARBA" id="ARBA00022741"/>
    </source>
</evidence>
<dbReference type="PROSITE" id="PS50011">
    <property type="entry name" value="PROTEIN_KINASE_DOM"/>
    <property type="match status" value="1"/>
</dbReference>
<feature type="compositionally biased region" description="Low complexity" evidence="8">
    <location>
        <begin position="273"/>
        <end position="290"/>
    </location>
</feature>
<dbReference type="Gene3D" id="1.10.510.10">
    <property type="entry name" value="Transferase(Phosphotransferase) domain 1"/>
    <property type="match status" value="1"/>
</dbReference>
<evidence type="ECO:0000313" key="11">
    <source>
        <dbReference type="EMBL" id="KJE23622.1"/>
    </source>
</evidence>
<evidence type="ECO:0000256" key="6">
    <source>
        <dbReference type="ARBA" id="ARBA00022840"/>
    </source>
</evidence>
<dbReference type="PATRIC" id="fig|1502723.3.peg.948"/>
<dbReference type="InterPro" id="IPR008271">
    <property type="entry name" value="Ser/Thr_kinase_AS"/>
</dbReference>
<keyword evidence="2" id="KW-0723">Serine/threonine-protein kinase</keyword>
<evidence type="ECO:0000256" key="7">
    <source>
        <dbReference type="PROSITE-ProRule" id="PRU10141"/>
    </source>
</evidence>
<dbReference type="GO" id="GO:0005524">
    <property type="term" value="F:ATP binding"/>
    <property type="evidence" value="ECO:0007669"/>
    <property type="project" value="UniProtKB-UniRule"/>
</dbReference>
<feature type="binding site" evidence="7">
    <location>
        <position position="45"/>
    </location>
    <ligand>
        <name>ATP</name>
        <dbReference type="ChEBI" id="CHEBI:30616"/>
    </ligand>
</feature>
<proteinExistence type="predicted"/>
<evidence type="ECO:0000256" key="5">
    <source>
        <dbReference type="ARBA" id="ARBA00022777"/>
    </source>
</evidence>
<keyword evidence="4 7" id="KW-0547">Nucleotide-binding</keyword>
<dbReference type="SMART" id="SM00220">
    <property type="entry name" value="S_TKc"/>
    <property type="match status" value="1"/>
</dbReference>
<keyword evidence="9" id="KW-0812">Transmembrane</keyword>
<dbReference type="OrthoDB" id="3679634at2"/>
<dbReference type="EC" id="2.7.11.1" evidence="1"/>
<dbReference type="SUPFAM" id="SSF56112">
    <property type="entry name" value="Protein kinase-like (PK-like)"/>
    <property type="match status" value="1"/>
</dbReference>
<dbReference type="InterPro" id="IPR000719">
    <property type="entry name" value="Prot_kinase_dom"/>
</dbReference>
<organism evidence="11 12">
    <name type="scientific">Frankia torreyi</name>
    <dbReference type="NCBI Taxonomy" id="1856"/>
    <lineage>
        <taxon>Bacteria</taxon>
        <taxon>Bacillati</taxon>
        <taxon>Actinomycetota</taxon>
        <taxon>Actinomycetes</taxon>
        <taxon>Frankiales</taxon>
        <taxon>Frankiaceae</taxon>
        <taxon>Frankia</taxon>
    </lineage>
</organism>
<dbReference type="GO" id="GO:0004674">
    <property type="term" value="F:protein serine/threonine kinase activity"/>
    <property type="evidence" value="ECO:0007669"/>
    <property type="project" value="UniProtKB-KW"/>
</dbReference>
<keyword evidence="6 7" id="KW-0067">ATP-binding</keyword>
<gene>
    <name evidence="11" type="ORF">FF36_02071</name>
</gene>
<dbReference type="PANTHER" id="PTHR43289">
    <property type="entry name" value="MITOGEN-ACTIVATED PROTEIN KINASE KINASE KINASE 20-RELATED"/>
    <property type="match status" value="1"/>
</dbReference>
<evidence type="ECO:0000313" key="12">
    <source>
        <dbReference type="Proteomes" id="UP000032545"/>
    </source>
</evidence>
<evidence type="ECO:0000256" key="9">
    <source>
        <dbReference type="SAM" id="Phobius"/>
    </source>
</evidence>
<keyword evidence="12" id="KW-1185">Reference proteome</keyword>
<feature type="region of interest" description="Disordered" evidence="8">
    <location>
        <begin position="273"/>
        <end position="297"/>
    </location>
</feature>
<keyword evidence="3" id="KW-0808">Transferase</keyword>
<feature type="region of interest" description="Disordered" evidence="8">
    <location>
        <begin position="338"/>
        <end position="357"/>
    </location>
</feature>
<reference evidence="12" key="1">
    <citation type="submission" date="2015-02" db="EMBL/GenBank/DDBJ databases">
        <title>Draft Genome of Frankia sp. CpI1-S.</title>
        <authorList>
            <person name="Oshone R.T."/>
            <person name="Ngom M."/>
            <person name="Ghodhbane-Gtari F."/>
            <person name="Gtari M."/>
            <person name="Morris K."/>
            <person name="Thomas K."/>
            <person name="Sen A."/>
            <person name="Tisa L.S."/>
        </authorList>
    </citation>
    <scope>NUCLEOTIDE SEQUENCE [LARGE SCALE GENOMIC DNA]</scope>
    <source>
        <strain evidence="12">CpI1-S</strain>
    </source>
</reference>
<evidence type="ECO:0000259" key="10">
    <source>
        <dbReference type="PROSITE" id="PS50011"/>
    </source>
</evidence>
<comment type="caution">
    <text evidence="11">The sequence shown here is derived from an EMBL/GenBank/DDBJ whole genome shotgun (WGS) entry which is preliminary data.</text>
</comment>
<feature type="transmembrane region" description="Helical" evidence="9">
    <location>
        <begin position="364"/>
        <end position="384"/>
    </location>
</feature>
<dbReference type="InterPro" id="IPR017441">
    <property type="entry name" value="Protein_kinase_ATP_BS"/>
</dbReference>
<dbReference type="Pfam" id="PF00069">
    <property type="entry name" value="Pkinase"/>
    <property type="match status" value="1"/>
</dbReference>
<keyword evidence="9" id="KW-0472">Membrane</keyword>
<evidence type="ECO:0000256" key="2">
    <source>
        <dbReference type="ARBA" id="ARBA00022527"/>
    </source>
</evidence>
<dbReference type="Gene3D" id="3.30.200.20">
    <property type="entry name" value="Phosphorylase Kinase, domain 1"/>
    <property type="match status" value="1"/>
</dbReference>
<dbReference type="RefSeq" id="WP_044884735.1">
    <property type="nucleotide sequence ID" value="NZ_JYFN01000012.1"/>
</dbReference>
<dbReference type="InterPro" id="IPR011009">
    <property type="entry name" value="Kinase-like_dom_sf"/>
</dbReference>
<keyword evidence="5 11" id="KW-0418">Kinase</keyword>
<evidence type="ECO:0000256" key="3">
    <source>
        <dbReference type="ARBA" id="ARBA00022679"/>
    </source>
</evidence>
<feature type="domain" description="Protein kinase" evidence="10">
    <location>
        <begin position="16"/>
        <end position="271"/>
    </location>
</feature>
<dbReference type="EMBL" id="JYFN01000012">
    <property type="protein sequence ID" value="KJE23622.1"/>
    <property type="molecule type" value="Genomic_DNA"/>
</dbReference>
<name>A0A0D8BJM7_9ACTN</name>
<evidence type="ECO:0000256" key="8">
    <source>
        <dbReference type="SAM" id="MobiDB-lite"/>
    </source>
</evidence>
<protein>
    <recommendedName>
        <fullName evidence="1">non-specific serine/threonine protein kinase</fullName>
        <ecNumber evidence="1">2.7.11.1</ecNumber>
    </recommendedName>
</protein>